<sequence>IGRVYICRAKTKSKEIFPSLTHNIPELRRGQLRNVCQAYVPTIYRGKARLLERTKRR</sequence>
<dbReference type="AlphaFoldDB" id="A0A232FJP5"/>
<evidence type="ECO:0000313" key="1">
    <source>
        <dbReference type="EMBL" id="OXU30688.1"/>
    </source>
</evidence>
<gene>
    <name evidence="1" type="ORF">TSAR_015655</name>
</gene>
<proteinExistence type="predicted"/>
<protein>
    <submittedName>
        <fullName evidence="1">Uncharacterized protein</fullName>
    </submittedName>
</protein>
<dbReference type="EMBL" id="NNAY01000131">
    <property type="protein sequence ID" value="OXU30688.1"/>
    <property type="molecule type" value="Genomic_DNA"/>
</dbReference>
<organism evidence="1 2">
    <name type="scientific">Trichomalopsis sarcophagae</name>
    <dbReference type="NCBI Taxonomy" id="543379"/>
    <lineage>
        <taxon>Eukaryota</taxon>
        <taxon>Metazoa</taxon>
        <taxon>Ecdysozoa</taxon>
        <taxon>Arthropoda</taxon>
        <taxon>Hexapoda</taxon>
        <taxon>Insecta</taxon>
        <taxon>Pterygota</taxon>
        <taxon>Neoptera</taxon>
        <taxon>Endopterygota</taxon>
        <taxon>Hymenoptera</taxon>
        <taxon>Apocrita</taxon>
        <taxon>Proctotrupomorpha</taxon>
        <taxon>Chalcidoidea</taxon>
        <taxon>Pteromalidae</taxon>
        <taxon>Pteromalinae</taxon>
        <taxon>Trichomalopsis</taxon>
    </lineage>
</organism>
<keyword evidence="2" id="KW-1185">Reference proteome</keyword>
<dbReference type="Proteomes" id="UP000215335">
    <property type="component" value="Unassembled WGS sequence"/>
</dbReference>
<reference evidence="1 2" key="1">
    <citation type="journal article" date="2017" name="Curr. Biol.">
        <title>The Evolution of Venom by Co-option of Single-Copy Genes.</title>
        <authorList>
            <person name="Martinson E.O."/>
            <person name="Mrinalini"/>
            <person name="Kelkar Y.D."/>
            <person name="Chang C.H."/>
            <person name="Werren J.H."/>
        </authorList>
    </citation>
    <scope>NUCLEOTIDE SEQUENCE [LARGE SCALE GENOMIC DNA]</scope>
    <source>
        <strain evidence="1 2">Alberta</strain>
        <tissue evidence="1">Whole body</tissue>
    </source>
</reference>
<evidence type="ECO:0000313" key="2">
    <source>
        <dbReference type="Proteomes" id="UP000215335"/>
    </source>
</evidence>
<comment type="caution">
    <text evidence="1">The sequence shown here is derived from an EMBL/GenBank/DDBJ whole genome shotgun (WGS) entry which is preliminary data.</text>
</comment>
<feature type="non-terminal residue" evidence="1">
    <location>
        <position position="1"/>
    </location>
</feature>
<name>A0A232FJP5_9HYME</name>
<accession>A0A232FJP5</accession>